<dbReference type="PANTHER" id="PTHR24404:SF114">
    <property type="entry name" value="KLUMPFUSS, ISOFORM B-RELATED"/>
    <property type="match status" value="1"/>
</dbReference>
<dbReference type="InterPro" id="IPR036236">
    <property type="entry name" value="Znf_C2H2_sf"/>
</dbReference>
<dbReference type="SMART" id="SM00355">
    <property type="entry name" value="ZnF_C2H2"/>
    <property type="match status" value="4"/>
</dbReference>
<keyword evidence="14" id="KW-1185">Reference proteome</keyword>
<comment type="caution">
    <text evidence="13">The sequence shown here is derived from an EMBL/GenBank/DDBJ whole genome shotgun (WGS) entry which is preliminary data.</text>
</comment>
<feature type="domain" description="C2H2-type" evidence="12">
    <location>
        <begin position="608"/>
        <end position="635"/>
    </location>
</feature>
<evidence type="ECO:0000256" key="11">
    <source>
        <dbReference type="SAM" id="MobiDB-lite"/>
    </source>
</evidence>
<evidence type="ECO:0000259" key="12">
    <source>
        <dbReference type="PROSITE" id="PS50157"/>
    </source>
</evidence>
<dbReference type="FunFam" id="3.30.160.60:FF:000404">
    <property type="entry name" value="POZ-, AT hook-, and zinc finger-containing protein 1"/>
    <property type="match status" value="1"/>
</dbReference>
<keyword evidence="7" id="KW-0238">DNA-binding</keyword>
<evidence type="ECO:0000256" key="6">
    <source>
        <dbReference type="ARBA" id="ARBA00023015"/>
    </source>
</evidence>
<dbReference type="GO" id="GO:0000978">
    <property type="term" value="F:RNA polymerase II cis-regulatory region sequence-specific DNA binding"/>
    <property type="evidence" value="ECO:0007669"/>
    <property type="project" value="TreeGrafter"/>
</dbReference>
<evidence type="ECO:0000256" key="7">
    <source>
        <dbReference type="ARBA" id="ARBA00023125"/>
    </source>
</evidence>
<dbReference type="PANTHER" id="PTHR24404">
    <property type="entry name" value="ZINC FINGER PROTEIN"/>
    <property type="match status" value="1"/>
</dbReference>
<dbReference type="GO" id="GO:0003700">
    <property type="term" value="F:DNA-binding transcription factor activity"/>
    <property type="evidence" value="ECO:0007669"/>
    <property type="project" value="TreeGrafter"/>
</dbReference>
<feature type="region of interest" description="Disordered" evidence="11">
    <location>
        <begin position="364"/>
        <end position="494"/>
    </location>
</feature>
<keyword evidence="8" id="KW-0804">Transcription</keyword>
<keyword evidence="9" id="KW-0539">Nucleus</keyword>
<keyword evidence="6" id="KW-0805">Transcription regulation</keyword>
<gene>
    <name evidence="13" type="primary">ZFP37_3</name>
    <name evidence="13" type="ORF">AVEN_9690_1</name>
</gene>
<dbReference type="FunFam" id="3.30.160.60:FF:000303">
    <property type="entry name" value="Zinc finger protein 41"/>
    <property type="match status" value="1"/>
</dbReference>
<feature type="compositionally biased region" description="Polar residues" evidence="11">
    <location>
        <begin position="414"/>
        <end position="423"/>
    </location>
</feature>
<name>A0A4Y2DXA4_ARAVE</name>
<evidence type="ECO:0000256" key="5">
    <source>
        <dbReference type="ARBA" id="ARBA00022833"/>
    </source>
</evidence>
<feature type="compositionally biased region" description="Low complexity" evidence="11">
    <location>
        <begin position="432"/>
        <end position="468"/>
    </location>
</feature>
<dbReference type="FunFam" id="3.30.160.60:FF:000395">
    <property type="entry name" value="zinc finger protein 513"/>
    <property type="match status" value="1"/>
</dbReference>
<feature type="compositionally biased region" description="Polar residues" evidence="11">
    <location>
        <begin position="27"/>
        <end position="40"/>
    </location>
</feature>
<evidence type="ECO:0000256" key="3">
    <source>
        <dbReference type="ARBA" id="ARBA00022737"/>
    </source>
</evidence>
<proteinExistence type="predicted"/>
<protein>
    <submittedName>
        <fullName evidence="13">Zinc finger protein 37</fullName>
    </submittedName>
</protein>
<evidence type="ECO:0000256" key="10">
    <source>
        <dbReference type="PROSITE-ProRule" id="PRU00042"/>
    </source>
</evidence>
<dbReference type="PROSITE" id="PS00028">
    <property type="entry name" value="ZINC_FINGER_C2H2_1"/>
    <property type="match status" value="3"/>
</dbReference>
<dbReference type="SUPFAM" id="SSF57667">
    <property type="entry name" value="beta-beta-alpha zinc fingers"/>
    <property type="match status" value="2"/>
</dbReference>
<keyword evidence="3" id="KW-0677">Repeat</keyword>
<dbReference type="Proteomes" id="UP000499080">
    <property type="component" value="Unassembled WGS sequence"/>
</dbReference>
<dbReference type="Gene3D" id="3.30.160.60">
    <property type="entry name" value="Classic Zinc Finger"/>
    <property type="match status" value="3"/>
</dbReference>
<keyword evidence="2" id="KW-0479">Metal-binding</keyword>
<keyword evidence="4 10" id="KW-0863">Zinc-finger</keyword>
<evidence type="ECO:0000313" key="14">
    <source>
        <dbReference type="Proteomes" id="UP000499080"/>
    </source>
</evidence>
<dbReference type="GO" id="GO:0006357">
    <property type="term" value="P:regulation of transcription by RNA polymerase II"/>
    <property type="evidence" value="ECO:0007669"/>
    <property type="project" value="TreeGrafter"/>
</dbReference>
<dbReference type="AlphaFoldDB" id="A0A4Y2DXA4"/>
<feature type="domain" description="C2H2-type" evidence="12">
    <location>
        <begin position="552"/>
        <end position="579"/>
    </location>
</feature>
<sequence>MAESLSLDSDQGHIMTTSTEDDDGSKSAPSPSIASTNQGPVTDYFEKSRKRKRLSAVVDKLTTQVERRSVDSTSSEDGHSSSSPSENVFSPNQDKSFDHDVVAPRTKMRPPAQKQLSIDSEMSHCVQVKLDLLDPSEERRGPTAQPPPSGESSPLLSPQEEGGGTTTFGECSPQKKVPFKSHTKGGRSPSGIFAPPVGGTETPPKEESIDEEDDAFSSPQGNRLASRTAPLQFLFPSHPPHPLLLPHHTPVVMGNGSSAGNTALSHHLGSTLPSFPICDCHHCRNLAGQPPPPFPIVWEDLVADNQRAFLHKVMSSGGPLTPVSPITPPFGALLHSKILPDLLYRRRSHSDSDLQQWLAESGVGDVSSHPHLGMHPAMPPPAPKDSSPMDTYSVPVRNGKPTPLHIPQKGGSLESDQSSTPQDSPLDLSVKSNTPASSDSTSSSSTTCFPLSPLTRDFSSESQGSPRGSSGGSPFDARTTPTLLPKVESGTTTPRNVSPVVEVVAPGSDVAYVCPICGQMFSLHDRLAKHMASRHRSRQQADTTTTGSSKSYMCDVCKRSFARSDMLTRHMRLHTGIKPYTCRVCGQVFSRSDHLSTHQRTHTGEKPYKCPQCPYAACRRDMITRHMRTHARYELPDSSSGYEDVPGSMLPTSSSPPRLKGSPPPLIPMEEGSLHPLSGSPVHKFSALRRSPLEAGLGPTSGKERTEKSVRIE</sequence>
<reference evidence="13 14" key="1">
    <citation type="journal article" date="2019" name="Sci. Rep.">
        <title>Orb-weaving spider Araneus ventricosus genome elucidates the spidroin gene catalogue.</title>
        <authorList>
            <person name="Kono N."/>
            <person name="Nakamura H."/>
            <person name="Ohtoshi R."/>
            <person name="Moran D.A.P."/>
            <person name="Shinohara A."/>
            <person name="Yoshida Y."/>
            <person name="Fujiwara M."/>
            <person name="Mori M."/>
            <person name="Tomita M."/>
            <person name="Arakawa K."/>
        </authorList>
    </citation>
    <scope>NUCLEOTIDE SEQUENCE [LARGE SCALE GENOMIC DNA]</scope>
</reference>
<evidence type="ECO:0000256" key="1">
    <source>
        <dbReference type="ARBA" id="ARBA00004123"/>
    </source>
</evidence>
<dbReference type="PROSITE" id="PS50157">
    <property type="entry name" value="ZINC_FINGER_C2H2_2"/>
    <property type="match status" value="4"/>
</dbReference>
<feature type="domain" description="C2H2-type" evidence="12">
    <location>
        <begin position="512"/>
        <end position="540"/>
    </location>
</feature>
<feature type="region of interest" description="Disordered" evidence="11">
    <location>
        <begin position="634"/>
        <end position="713"/>
    </location>
</feature>
<dbReference type="Pfam" id="PF00096">
    <property type="entry name" value="zf-C2H2"/>
    <property type="match status" value="4"/>
</dbReference>
<dbReference type="OrthoDB" id="10018191at2759"/>
<feature type="domain" description="C2H2-type" evidence="12">
    <location>
        <begin position="580"/>
        <end position="607"/>
    </location>
</feature>
<evidence type="ECO:0000313" key="13">
    <source>
        <dbReference type="EMBL" id="GBM20987.1"/>
    </source>
</evidence>
<evidence type="ECO:0000256" key="4">
    <source>
        <dbReference type="ARBA" id="ARBA00022771"/>
    </source>
</evidence>
<evidence type="ECO:0000256" key="8">
    <source>
        <dbReference type="ARBA" id="ARBA00023163"/>
    </source>
</evidence>
<dbReference type="EMBL" id="BGPR01000451">
    <property type="protein sequence ID" value="GBM20987.1"/>
    <property type="molecule type" value="Genomic_DNA"/>
</dbReference>
<feature type="compositionally biased region" description="Polar residues" evidence="11">
    <location>
        <begin position="1"/>
        <end position="18"/>
    </location>
</feature>
<comment type="subcellular location">
    <subcellularLocation>
        <location evidence="1">Nucleus</location>
    </subcellularLocation>
</comment>
<keyword evidence="5" id="KW-0862">Zinc</keyword>
<dbReference type="InterPro" id="IPR050589">
    <property type="entry name" value="Ikaros_C2H2-ZF"/>
</dbReference>
<organism evidence="13 14">
    <name type="scientific">Araneus ventricosus</name>
    <name type="common">Orbweaver spider</name>
    <name type="synonym">Epeira ventricosa</name>
    <dbReference type="NCBI Taxonomy" id="182803"/>
    <lineage>
        <taxon>Eukaryota</taxon>
        <taxon>Metazoa</taxon>
        <taxon>Ecdysozoa</taxon>
        <taxon>Arthropoda</taxon>
        <taxon>Chelicerata</taxon>
        <taxon>Arachnida</taxon>
        <taxon>Araneae</taxon>
        <taxon>Araneomorphae</taxon>
        <taxon>Entelegynae</taxon>
        <taxon>Araneoidea</taxon>
        <taxon>Araneidae</taxon>
        <taxon>Araneus</taxon>
    </lineage>
</organism>
<feature type="region of interest" description="Disordered" evidence="11">
    <location>
        <begin position="1"/>
        <end position="223"/>
    </location>
</feature>
<feature type="compositionally biased region" description="Basic and acidic residues" evidence="11">
    <location>
        <begin position="702"/>
        <end position="713"/>
    </location>
</feature>
<evidence type="ECO:0000256" key="9">
    <source>
        <dbReference type="ARBA" id="ARBA00023242"/>
    </source>
</evidence>
<feature type="compositionally biased region" description="Low complexity" evidence="11">
    <location>
        <begin position="150"/>
        <end position="160"/>
    </location>
</feature>
<dbReference type="InterPro" id="IPR013087">
    <property type="entry name" value="Znf_C2H2_type"/>
</dbReference>
<dbReference type="GO" id="GO:0008270">
    <property type="term" value="F:zinc ion binding"/>
    <property type="evidence" value="ECO:0007669"/>
    <property type="project" value="UniProtKB-KW"/>
</dbReference>
<accession>A0A4Y2DXA4</accession>
<evidence type="ECO:0000256" key="2">
    <source>
        <dbReference type="ARBA" id="ARBA00022723"/>
    </source>
</evidence>
<dbReference type="GO" id="GO:0005634">
    <property type="term" value="C:nucleus"/>
    <property type="evidence" value="ECO:0007669"/>
    <property type="project" value="UniProtKB-SubCell"/>
</dbReference>
<feature type="compositionally biased region" description="Low complexity" evidence="11">
    <location>
        <begin position="71"/>
        <end position="85"/>
    </location>
</feature>